<dbReference type="InterPro" id="IPR039852">
    <property type="entry name" value="CAND1/CAND2"/>
</dbReference>
<feature type="domain" description="TATA-binding protein interacting (TIP20)" evidence="5">
    <location>
        <begin position="1043"/>
        <end position="1206"/>
    </location>
</feature>
<dbReference type="AlphaFoldDB" id="A0A1X7VCL5"/>
<dbReference type="SUPFAM" id="SSF48371">
    <property type="entry name" value="ARM repeat"/>
    <property type="match status" value="1"/>
</dbReference>
<proteinExistence type="inferred from homology"/>
<dbReference type="Pfam" id="PF25782">
    <property type="entry name" value="TPR_CAND1"/>
    <property type="match status" value="1"/>
</dbReference>
<dbReference type="STRING" id="400682.A0A1X7VCL5"/>
<reference evidence="7" key="1">
    <citation type="journal article" date="2010" name="Nature">
        <title>The Amphimedon queenslandica genome and the evolution of animal complexity.</title>
        <authorList>
            <person name="Srivastava M."/>
            <person name="Simakov O."/>
            <person name="Chapman J."/>
            <person name="Fahey B."/>
            <person name="Gauthier M.E."/>
            <person name="Mitros T."/>
            <person name="Richards G.S."/>
            <person name="Conaco C."/>
            <person name="Dacre M."/>
            <person name="Hellsten U."/>
            <person name="Larroux C."/>
            <person name="Putnam N.H."/>
            <person name="Stanke M."/>
            <person name="Adamska M."/>
            <person name="Darling A."/>
            <person name="Degnan S.M."/>
            <person name="Oakley T.H."/>
            <person name="Plachetzki D.C."/>
            <person name="Zhai Y."/>
            <person name="Adamski M."/>
            <person name="Calcino A."/>
            <person name="Cummins S.F."/>
            <person name="Goodstein D.M."/>
            <person name="Harris C."/>
            <person name="Jackson D.J."/>
            <person name="Leys S.P."/>
            <person name="Shu S."/>
            <person name="Woodcroft B.J."/>
            <person name="Vervoort M."/>
            <person name="Kosik K.S."/>
            <person name="Manning G."/>
            <person name="Degnan B.M."/>
            <person name="Rokhsar D.S."/>
        </authorList>
    </citation>
    <scope>NUCLEOTIDE SEQUENCE [LARGE SCALE GENOMIC DNA]</scope>
</reference>
<dbReference type="InterPro" id="IPR013932">
    <property type="entry name" value="TATA-bd_TIP120"/>
</dbReference>
<evidence type="ECO:0000313" key="7">
    <source>
        <dbReference type="Proteomes" id="UP000007879"/>
    </source>
</evidence>
<protein>
    <recommendedName>
        <fullName evidence="5">TATA-binding protein interacting (TIP20) domain-containing protein</fullName>
    </recommendedName>
</protein>
<evidence type="ECO:0000259" key="5">
    <source>
        <dbReference type="Pfam" id="PF08623"/>
    </source>
</evidence>
<feature type="region of interest" description="Disordered" evidence="4">
    <location>
        <begin position="311"/>
        <end position="337"/>
    </location>
</feature>
<evidence type="ECO:0000313" key="6">
    <source>
        <dbReference type="EnsemblMetazoa" id="Aqu2.1.37771_001"/>
    </source>
</evidence>
<dbReference type="EnsemblMetazoa" id="Aqu2.1.37771_001">
    <property type="protein sequence ID" value="Aqu2.1.37771_001"/>
    <property type="gene ID" value="Aqu2.1.37771"/>
</dbReference>
<sequence>MATSPYHISSLLDKMSSVDKDFRFMATNDLMTELQRDSIKLDDDSERKVVQAILRLVEDKNGEVQNLAVRCLGPLVCKIKDGQVEVIVNQLCGNMFSDDERLRDISSVGLKTVISQLPFVSSNVSSSVCKNITNKLVNSIDKPSLNQYVLLEGLDILGDLIHRYGVLLTSYHQQLQESLMPLLMDPRPVSVRKRAYMALCFLSSCCSQDLYDSIMTLLLNNLKTDGSSLINTRTFIQCIGAISRQSGQRVIPYLDVIVPVLMNFVKSEDDELKESCLQTFEVLVCFREISPNLNDVIKVCLQLLAHDPNYNYESDDETEEEAMETDEFDEDDDSYSDDDDISWKVRRASAKTLAAIHTARPDLIVEFYTTISPALIGRFKEREENVRCDIFLAYRALLNINKPINSNNSSISSSDVMETSETNPLSLLQTQVPLIVKSLHKQLKDKSIKARQGCFALLTDLVTVLPGALEKEVGHLVPGIVYCLNDTGSSSNMRIDTLMFLNVLLTNHSPSSLYQFIDTIIPAVIRAVNDSFYKITSEALLVLQLIVKIIRPLDDDSSFNYGSFAEDIYECAMKRLSAADIDQEVKERAITAMGQILANLGDCLESKLSQCLPVYVNRLNNEITRLTTVRALTVISRSPLKLDITMILADTVPLLATFLRKNHRDLKLATLACLTQLMNSYAISRDLIKQILEELPPLISDNDLHIAQHVISLICTIMNISPSSMDGIKVSILPNIMTMLLSSLLQGNPLNTVANFFSQLVLLDIAGLRFKDIFEMLVSHVQGLQSGATAPPTLHKQAYQSLSRCIAVISVAIPDNIQSVVTKFMTDVQSPEASEPSKLLALFSIGEIGKQCDLSSISSLHIVVIDVFGSPSEELRSAASYSLGCISSGNLGEYLPFILTEIQSSPKRQYLLLHSLKEIISNAVYDKLKQHVVHIWDVLFHHFQSTEEGTRNVVAECVGKLTLVDPQTLLPKLKENLASESAHVRGTVITAFKYTISDQPHPIDSQLQDCIEEFMKSISDSDLNVRRMSLVAFNSAAHNKPSLIADLLDTILPNLYNETKVKKELIRQVEMGPFKHTVDDGLDLRKAAFECMYTLLETCLTRIDVFEFINHVEDGLRDHYDIKMLTFLLLVRLSYLRPTTVLQRIEKLLEPLRATVQSRVKANSVKQEFEKQEEMKRSAIRCVIALLAIPDADKNSQLMEFVQQIKSNADTAALYESVRQDSTLAATPTRHESMDLS</sequence>
<keyword evidence="7" id="KW-1185">Reference proteome</keyword>
<dbReference type="InParanoid" id="A0A1X7VCL5"/>
<dbReference type="PANTHER" id="PTHR12696">
    <property type="entry name" value="TIP120"/>
    <property type="match status" value="1"/>
</dbReference>
<dbReference type="EnsemblMetazoa" id="XM_019994005.1">
    <property type="protein sequence ID" value="XP_019849564.1"/>
    <property type="gene ID" value="LOC100636362"/>
</dbReference>
<evidence type="ECO:0000256" key="3">
    <source>
        <dbReference type="ARBA" id="ARBA00022786"/>
    </source>
</evidence>
<dbReference type="Pfam" id="PF08623">
    <property type="entry name" value="TIP120"/>
    <property type="match status" value="1"/>
</dbReference>
<feature type="compositionally biased region" description="Acidic residues" evidence="4">
    <location>
        <begin position="313"/>
        <end position="337"/>
    </location>
</feature>
<dbReference type="GO" id="GO:0010265">
    <property type="term" value="P:SCF complex assembly"/>
    <property type="evidence" value="ECO:0007669"/>
    <property type="project" value="InterPro"/>
</dbReference>
<dbReference type="eggNOG" id="KOG1824">
    <property type="taxonomic scope" value="Eukaryota"/>
</dbReference>
<dbReference type="OrthoDB" id="6260732at2759"/>
<dbReference type="InterPro" id="IPR011989">
    <property type="entry name" value="ARM-like"/>
</dbReference>
<evidence type="ECO:0000256" key="2">
    <source>
        <dbReference type="ARBA" id="ARBA00022737"/>
    </source>
</evidence>
<comment type="similarity">
    <text evidence="1">Belongs to the CAND family.</text>
</comment>
<keyword evidence="3" id="KW-0833">Ubl conjugation pathway</keyword>
<gene>
    <name evidence="6" type="primary">100636362</name>
</gene>
<organism evidence="6">
    <name type="scientific">Amphimedon queenslandica</name>
    <name type="common">Sponge</name>
    <dbReference type="NCBI Taxonomy" id="400682"/>
    <lineage>
        <taxon>Eukaryota</taxon>
        <taxon>Metazoa</taxon>
        <taxon>Porifera</taxon>
        <taxon>Demospongiae</taxon>
        <taxon>Heteroscleromorpha</taxon>
        <taxon>Haplosclerida</taxon>
        <taxon>Niphatidae</taxon>
        <taxon>Amphimedon</taxon>
    </lineage>
</organism>
<dbReference type="InterPro" id="IPR016024">
    <property type="entry name" value="ARM-type_fold"/>
</dbReference>
<name>A0A1X7VCL5_AMPQE</name>
<dbReference type="Gene3D" id="1.25.10.10">
    <property type="entry name" value="Leucine-rich Repeat Variant"/>
    <property type="match status" value="1"/>
</dbReference>
<reference evidence="6" key="2">
    <citation type="submission" date="2017-05" db="UniProtKB">
        <authorList>
            <consortium name="EnsemblMetazoa"/>
        </authorList>
    </citation>
    <scope>IDENTIFICATION</scope>
</reference>
<dbReference type="FunCoup" id="A0A1X7VCL5">
    <property type="interactions" value="1122"/>
</dbReference>
<accession>A0A1X7VCL5</accession>
<dbReference type="Proteomes" id="UP000007879">
    <property type="component" value="Unassembled WGS sequence"/>
</dbReference>
<evidence type="ECO:0000256" key="1">
    <source>
        <dbReference type="ARBA" id="ARBA00007657"/>
    </source>
</evidence>
<keyword evidence="2" id="KW-0677">Repeat</keyword>
<evidence type="ECO:0000256" key="4">
    <source>
        <dbReference type="SAM" id="MobiDB-lite"/>
    </source>
</evidence>
<dbReference type="KEGG" id="aqu:100636362"/>